<dbReference type="InterPro" id="IPR011990">
    <property type="entry name" value="TPR-like_helical_dom_sf"/>
</dbReference>
<name>A0ABW7MAX1_9GAMM</name>
<keyword evidence="2" id="KW-0802">TPR repeat</keyword>
<evidence type="ECO:0000256" key="2">
    <source>
        <dbReference type="ARBA" id="ARBA00022803"/>
    </source>
</evidence>
<dbReference type="PANTHER" id="PTHR45586:SF1">
    <property type="entry name" value="LIPOPOLYSACCHARIDE ASSEMBLY PROTEIN B"/>
    <property type="match status" value="1"/>
</dbReference>
<keyword evidence="5" id="KW-1185">Reference proteome</keyword>
<gene>
    <name evidence="4" type="ORF">ACEVAQ_08450</name>
</gene>
<feature type="signal peptide" evidence="3">
    <location>
        <begin position="1"/>
        <end position="21"/>
    </location>
</feature>
<dbReference type="EMBL" id="JBHEGD010000001">
    <property type="protein sequence ID" value="MFH6598739.1"/>
    <property type="molecule type" value="Genomic_DNA"/>
</dbReference>
<dbReference type="Pfam" id="PF14559">
    <property type="entry name" value="TPR_19"/>
    <property type="match status" value="2"/>
</dbReference>
<dbReference type="PANTHER" id="PTHR45586">
    <property type="entry name" value="TPR REPEAT-CONTAINING PROTEIN PA4667"/>
    <property type="match status" value="1"/>
</dbReference>
<dbReference type="RefSeq" id="WP_395272641.1">
    <property type="nucleotide sequence ID" value="NZ_JBHEGD010000001.1"/>
</dbReference>
<keyword evidence="3" id="KW-0732">Signal</keyword>
<reference evidence="4 5" key="1">
    <citation type="submission" date="2024-09" db="EMBL/GenBank/DDBJ databases">
        <title>Elucidation of the Bokeelamides from Bacteria Associated with Moon Snail Egg Collars.</title>
        <authorList>
            <person name="Campbell R."/>
            <person name="Piedl K."/>
            <person name="Mevers E."/>
        </authorList>
    </citation>
    <scope>NUCLEOTIDE SEQUENCE [LARGE SCALE GENOMIC DNA]</scope>
    <source>
        <strain evidence="4 5">EM133</strain>
    </source>
</reference>
<dbReference type="Pfam" id="PF07721">
    <property type="entry name" value="TPR_4"/>
    <property type="match status" value="1"/>
</dbReference>
<evidence type="ECO:0000313" key="5">
    <source>
        <dbReference type="Proteomes" id="UP001609932"/>
    </source>
</evidence>
<feature type="chain" id="PRO_5047188632" evidence="3">
    <location>
        <begin position="22"/>
        <end position="575"/>
    </location>
</feature>
<sequence>MTRPLALVTAIALLSGCQTFAPSEPDGTPPVQEADQSTQLKPEEYGSFSQETLFALLTAELAGQRNRFDIALGNYVQQANATGDPAVAERAFRIAEYLGAEQAALDSALIWAQNAPQNIDAQRAAAVQLARAGRYDESMTYMEQVLQRQGDTHFDFLALSAAETDPDTRAGLLQGFDRLLNKNPDNSQLLFGKAILLQQDGRAEEALELLEERPGSAKEVSPLLLRARLLQSLGRGEEALPLLQKGIRENPDDKRLRLTYARLLVEQDRLDDAKGEFSKLVQENPNDDDLRFSLALVCLEAEAWEEAIVYLEELVERRSHVDAAHYNLGRAYEELEDSDSALQEYGMVGPSNDYLPAQQRQAELLFNQQRNEDASRRLAEAREAQPDYAIQLYLIEAEGLSNHDQVDSAWQVINQGLEQFPDDLNLLYTRAMLAEKRDDLAQLEHDLRYILEREPDHAMALNALGYTLADRTTRYQEAHDLIEKAHQLNPDDPAILDSLGWVNYRLGNLEEAERFLRLALKKFPDHEVAAHLGEVLWAQGKQREARSVWREALAETPDSPILRDTLSRLTGSETP</sequence>
<keyword evidence="1" id="KW-0677">Repeat</keyword>
<protein>
    <submittedName>
        <fullName evidence="4">Tetratricopeptide repeat protein</fullName>
    </submittedName>
</protein>
<dbReference type="Gene3D" id="1.25.40.10">
    <property type="entry name" value="Tetratricopeptide repeat domain"/>
    <property type="match status" value="3"/>
</dbReference>
<comment type="caution">
    <text evidence="4">The sequence shown here is derived from an EMBL/GenBank/DDBJ whole genome shotgun (WGS) entry which is preliminary data.</text>
</comment>
<evidence type="ECO:0000256" key="3">
    <source>
        <dbReference type="SAM" id="SignalP"/>
    </source>
</evidence>
<dbReference type="Proteomes" id="UP001609932">
    <property type="component" value="Unassembled WGS sequence"/>
</dbReference>
<dbReference type="InterPro" id="IPR019734">
    <property type="entry name" value="TPR_rpt"/>
</dbReference>
<accession>A0ABW7MAX1</accession>
<evidence type="ECO:0000256" key="1">
    <source>
        <dbReference type="ARBA" id="ARBA00022737"/>
    </source>
</evidence>
<dbReference type="InterPro" id="IPR011717">
    <property type="entry name" value="TPR-4"/>
</dbReference>
<dbReference type="SUPFAM" id="SSF48452">
    <property type="entry name" value="TPR-like"/>
    <property type="match status" value="2"/>
</dbReference>
<dbReference type="InterPro" id="IPR051012">
    <property type="entry name" value="CellSynth/LPSAsmb/PSIAsmb"/>
</dbReference>
<dbReference type="SMART" id="SM00028">
    <property type="entry name" value="TPR"/>
    <property type="match status" value="8"/>
</dbReference>
<dbReference type="Pfam" id="PF13432">
    <property type="entry name" value="TPR_16"/>
    <property type="match status" value="1"/>
</dbReference>
<evidence type="ECO:0000313" key="4">
    <source>
        <dbReference type="EMBL" id="MFH6598739.1"/>
    </source>
</evidence>
<proteinExistence type="predicted"/>
<organism evidence="4 5">
    <name type="scientific">Ectopseudomonas khazarica</name>
    <dbReference type="NCBI Taxonomy" id="2502979"/>
    <lineage>
        <taxon>Bacteria</taxon>
        <taxon>Pseudomonadati</taxon>
        <taxon>Pseudomonadota</taxon>
        <taxon>Gammaproteobacteria</taxon>
        <taxon>Pseudomonadales</taxon>
        <taxon>Pseudomonadaceae</taxon>
        <taxon>Ectopseudomonas</taxon>
    </lineage>
</organism>
<dbReference type="PROSITE" id="PS51257">
    <property type="entry name" value="PROKAR_LIPOPROTEIN"/>
    <property type="match status" value="1"/>
</dbReference>